<proteinExistence type="predicted"/>
<evidence type="ECO:0000313" key="2">
    <source>
        <dbReference type="Proteomes" id="UP000283095"/>
    </source>
</evidence>
<protein>
    <submittedName>
        <fullName evidence="1">Uncharacterized protein</fullName>
    </submittedName>
</protein>
<dbReference type="Proteomes" id="UP000283095">
    <property type="component" value="Chromosome"/>
</dbReference>
<name>A0A3Q9RR74_9BACI</name>
<gene>
    <name evidence="1" type="ORF">BAOM_4748</name>
</gene>
<reference evidence="1 2" key="1">
    <citation type="submission" date="2018-01" db="EMBL/GenBank/DDBJ databases">
        <title>Bacillus asahii Genome sequencing and assembly.</title>
        <authorList>
            <person name="Jiang H."/>
            <person name="Feng Y."/>
            <person name="Zhao F."/>
            <person name="Lin X."/>
        </authorList>
    </citation>
    <scope>NUCLEOTIDE SEQUENCE [LARGE SCALE GENOMIC DNA]</scope>
    <source>
        <strain evidence="1 2">OM18</strain>
    </source>
</reference>
<dbReference type="AlphaFoldDB" id="A0A3Q9RR74"/>
<organism evidence="1 2">
    <name type="scientific">Peribacillus asahii</name>
    <dbReference type="NCBI Taxonomy" id="228899"/>
    <lineage>
        <taxon>Bacteria</taxon>
        <taxon>Bacillati</taxon>
        <taxon>Bacillota</taxon>
        <taxon>Bacilli</taxon>
        <taxon>Bacillales</taxon>
        <taxon>Bacillaceae</taxon>
        <taxon>Peribacillus</taxon>
    </lineage>
</organism>
<accession>A0A3Q9RR74</accession>
<sequence>MEKSYDKEFKLYAVKMVIEWHWHLKNVVFGNLEYALFSVYSSFYMQWRV</sequence>
<dbReference type="EMBL" id="CP026095">
    <property type="protein sequence ID" value="AZV45326.1"/>
    <property type="molecule type" value="Genomic_DNA"/>
</dbReference>
<dbReference type="KEGG" id="pasa:BAOM_4748"/>
<evidence type="ECO:0000313" key="1">
    <source>
        <dbReference type="EMBL" id="AZV45326.1"/>
    </source>
</evidence>